<feature type="domain" description="FtsK" evidence="7">
    <location>
        <begin position="990"/>
        <end position="1183"/>
    </location>
</feature>
<dbReference type="InterPro" id="IPR000253">
    <property type="entry name" value="FHA_dom"/>
</dbReference>
<dbReference type="Gene3D" id="2.60.200.20">
    <property type="match status" value="1"/>
</dbReference>
<keyword evidence="5" id="KW-0812">Transmembrane</keyword>
<dbReference type="CDD" id="cd01127">
    <property type="entry name" value="TrwB_TraG_TraD_VirD4"/>
    <property type="match status" value="1"/>
</dbReference>
<evidence type="ECO:0000256" key="3">
    <source>
        <dbReference type="ARBA" id="ARBA00022840"/>
    </source>
</evidence>
<keyword evidence="5" id="KW-0472">Membrane</keyword>
<dbReference type="PANTHER" id="PTHR22683:SF1">
    <property type="entry name" value="TYPE VII SECRETION SYSTEM PROTEIN ESSC"/>
    <property type="match status" value="1"/>
</dbReference>
<feature type="binding site" evidence="4">
    <location>
        <begin position="683"/>
        <end position="690"/>
    </location>
    <ligand>
        <name>ATP</name>
        <dbReference type="ChEBI" id="CHEBI:30616"/>
    </ligand>
</feature>
<keyword evidence="5" id="KW-1133">Transmembrane helix</keyword>
<organism evidence="8 9">
    <name type="scientific">Janibacter indicus</name>
    <dbReference type="NCBI Taxonomy" id="857417"/>
    <lineage>
        <taxon>Bacteria</taxon>
        <taxon>Bacillati</taxon>
        <taxon>Actinomycetota</taxon>
        <taxon>Actinomycetes</taxon>
        <taxon>Micrococcales</taxon>
        <taxon>Intrasporangiaceae</taxon>
        <taxon>Janibacter</taxon>
    </lineage>
</organism>
<evidence type="ECO:0000313" key="9">
    <source>
        <dbReference type="Proteomes" id="UP000182938"/>
    </source>
</evidence>
<dbReference type="InterPro" id="IPR008984">
    <property type="entry name" value="SMAD_FHA_dom_sf"/>
</dbReference>
<evidence type="ECO:0000256" key="5">
    <source>
        <dbReference type="SAM" id="Phobius"/>
    </source>
</evidence>
<dbReference type="InterPro" id="IPR003593">
    <property type="entry name" value="AAA+_ATPase"/>
</dbReference>
<gene>
    <name evidence="8" type="ORF">ASJ30_16210</name>
</gene>
<dbReference type="CDD" id="cd00060">
    <property type="entry name" value="FHA"/>
    <property type="match status" value="1"/>
</dbReference>
<dbReference type="InterPro" id="IPR032030">
    <property type="entry name" value="YscD_cytoplasmic_dom"/>
</dbReference>
<keyword evidence="9" id="KW-1185">Reference proteome</keyword>
<evidence type="ECO:0000259" key="7">
    <source>
        <dbReference type="PROSITE" id="PS50901"/>
    </source>
</evidence>
<dbReference type="KEGG" id="jte:ASJ30_16210"/>
<dbReference type="SMART" id="SM00382">
    <property type="entry name" value="AAA"/>
    <property type="match status" value="3"/>
</dbReference>
<sequence>MKLMFTLRGSGNEDTDLVATVDGRTTVGDLAEHLVLSDPERQRSGGAAHERSDLGEHTLALVDENYRAVDPNTTVQESGLRSGAHLTVTRRSSGYKDTEAPIAVAKVIAGPDAGREYQLQRGTSHVGRGRDCEVQINDASVSRKHAKLLVADVVEVTDLGSSNGVVVGDEQVDRAILREGESFTIGDTTFKISAKTRAAGVTTTDSGDVAFTRSPRIAPIYQGLQFEVPELPERGKPQRIPLAMMLVPVFMGATLFAITRSRFTIMFMLMMPMMMLANTWESKRRVRLDFEEAMEDFREDVGYLVEDIEVELDREHDIRRQEHPAVTDFARAVAVHHPLMWTRRPADPGFLEYRLGLGVRPSRSEIKLPKMGRTRAEAWLEVSQLMQGLGVVADVPVTAHPLLDGAIGVSGPREAALGLARSLVVQTMAAHSPAEVVMCALASTTSARDWDWLKWAPHTSSPQSPLDVQHTASSGPGCAAIMEQLEGIVAAGSERGSSTPMTGPAVVVLVENDAPVERARLVQLAEAGWRHRVVVIWVAPVTEQLPAACRTFVEVGEDGSCQVGWVGPAQVASGVQTDLIPVEEAVAAARNLAPMTDSSAVSQDDSDIPRSVSYLALVGTEIAHSEMAVIERWNENRSILTGRHAPPTPSRKPGSLRAVIGQSAMGTHSVDLRTDGPHALVGGTTGAGKSELLQAWILGMATANSPQRVTFLLVDYKGGSAFRDCVQLPHTVGMVTDLSPHLVRRALASLSAELHYREHLLARFKAKDLVELERRGEVEAPPSLIIIVDEFAALVQEVPDFVDGVVNIAQRGRSLGIHLILATQRPAGVIKDNLRANTNLRMALRMADEDDSSDVLGTKDAAYFDPGLPGRAMAKSGPGRLVPFQTGYAGGWTSNTPPPPDMLVSTLTFGAPVTWELPAKPKGDEDADLGPTDIQRVVETVEKARVESEIPIPRKPWLPELAEVYDLAKLPTERRDDELVIGIADNPENQSQPTISFRPDAEGNLAVFGASGSGKSSFLRTIAIAAGFTVRGGPCHVYGLDFGNRGLAMLEELPHVGSIISGQDEERVKRLITMLREIIEERAVRYSKANATTITQYRRLTGNTSEPRIFVLVDGLTAFRNAYESAGALMKWLDAFTSLLADGRPVGVHFVLSVDARNGLPVSMGSSVQSRFSLRMATEDDYSFLGLPTDVLTPDSPPGRGLFKKREVQVAVLGGTSDASEQSRMVRGFAETMAKSGVPRAPEVASLPEIVPAADLPAQVDELPVIAMNSDDLAPMAIDPRGGFVVTGPPGSGRTTTMVQLAKAIKRWRPSAQLHLITLRRNSELTALPEFDRTATREDDIKELCELLKERALDEGSPLQVLMVEKLDDLNTSPYQSPLQDAIKPLVDNDHFVVAEADPSAMTTSMGLPGLVKAARSGMALAPDGSESSMIFKTNFPPLARVFMPEGRGVLVRKGKAEIVQIARPEMAVR</sequence>
<keyword evidence="3 4" id="KW-0067">ATP-binding</keyword>
<dbReference type="PROSITE" id="PS50006">
    <property type="entry name" value="FHA_DOMAIN"/>
    <property type="match status" value="1"/>
</dbReference>
<dbReference type="Proteomes" id="UP000182938">
    <property type="component" value="Chromosome"/>
</dbReference>
<evidence type="ECO:0000256" key="4">
    <source>
        <dbReference type="PROSITE-ProRule" id="PRU00289"/>
    </source>
</evidence>
<proteinExistence type="predicted"/>
<accession>A0A1L3MKL9</accession>
<feature type="domain" description="FtsK" evidence="7">
    <location>
        <begin position="665"/>
        <end position="853"/>
    </location>
</feature>
<keyword evidence="1" id="KW-0597">Phosphoprotein</keyword>
<dbReference type="PROSITE" id="PS50901">
    <property type="entry name" value="FTSK"/>
    <property type="match status" value="2"/>
</dbReference>
<feature type="binding site" evidence="4">
    <location>
        <begin position="1009"/>
        <end position="1016"/>
    </location>
    <ligand>
        <name>ATP</name>
        <dbReference type="ChEBI" id="CHEBI:30616"/>
    </ligand>
</feature>
<protein>
    <recommendedName>
        <fullName evidence="10">DNA segregation ATPase FtsK/SpoIIIE, S-DNA-T family</fullName>
    </recommendedName>
</protein>
<evidence type="ECO:0008006" key="10">
    <source>
        <dbReference type="Google" id="ProtNLM"/>
    </source>
</evidence>
<dbReference type="SUPFAM" id="SSF49879">
    <property type="entry name" value="SMAD/FHA domain"/>
    <property type="match status" value="1"/>
</dbReference>
<dbReference type="SMART" id="SM00240">
    <property type="entry name" value="FHA"/>
    <property type="match status" value="1"/>
</dbReference>
<dbReference type="InterPro" id="IPR002543">
    <property type="entry name" value="FtsK_dom"/>
</dbReference>
<evidence type="ECO:0000256" key="1">
    <source>
        <dbReference type="ARBA" id="ARBA00022553"/>
    </source>
</evidence>
<feature type="transmembrane region" description="Helical" evidence="5">
    <location>
        <begin position="240"/>
        <end position="258"/>
    </location>
</feature>
<dbReference type="PANTHER" id="PTHR22683">
    <property type="entry name" value="SPORULATION PROTEIN RELATED"/>
    <property type="match status" value="1"/>
</dbReference>
<reference evidence="8 9" key="1">
    <citation type="submission" date="2015-11" db="EMBL/GenBank/DDBJ databases">
        <authorList>
            <person name="Zhang Y."/>
            <person name="Guo Z."/>
        </authorList>
    </citation>
    <scope>NUCLEOTIDE SEQUENCE [LARGE SCALE GENOMIC DNA]</scope>
    <source>
        <strain evidence="8 9">YFY001</strain>
    </source>
</reference>
<dbReference type="Pfam" id="PF01580">
    <property type="entry name" value="FtsK_SpoIIIE"/>
    <property type="match status" value="2"/>
</dbReference>
<dbReference type="GO" id="GO:0003677">
    <property type="term" value="F:DNA binding"/>
    <property type="evidence" value="ECO:0007669"/>
    <property type="project" value="InterPro"/>
</dbReference>
<evidence type="ECO:0000313" key="8">
    <source>
        <dbReference type="EMBL" id="APH02888.1"/>
    </source>
</evidence>
<dbReference type="Gene3D" id="3.40.50.300">
    <property type="entry name" value="P-loop containing nucleotide triphosphate hydrolases"/>
    <property type="match status" value="4"/>
</dbReference>
<dbReference type="InterPro" id="IPR050206">
    <property type="entry name" value="FtsK/SpoIIIE/SftA"/>
</dbReference>
<evidence type="ECO:0000259" key="6">
    <source>
        <dbReference type="PROSITE" id="PS50006"/>
    </source>
</evidence>
<dbReference type="Pfam" id="PF16697">
    <property type="entry name" value="Yop-YscD_cpl"/>
    <property type="match status" value="1"/>
</dbReference>
<keyword evidence="2 4" id="KW-0547">Nucleotide-binding</keyword>
<feature type="domain" description="FHA" evidence="6">
    <location>
        <begin position="124"/>
        <end position="172"/>
    </location>
</feature>
<dbReference type="EMBL" id="CP013290">
    <property type="protein sequence ID" value="APH02888.1"/>
    <property type="molecule type" value="Genomic_DNA"/>
</dbReference>
<dbReference type="GO" id="GO:0005524">
    <property type="term" value="F:ATP binding"/>
    <property type="evidence" value="ECO:0007669"/>
    <property type="project" value="UniProtKB-UniRule"/>
</dbReference>
<dbReference type="SUPFAM" id="SSF52540">
    <property type="entry name" value="P-loop containing nucleoside triphosphate hydrolases"/>
    <property type="match status" value="3"/>
</dbReference>
<dbReference type="InterPro" id="IPR027417">
    <property type="entry name" value="P-loop_NTPase"/>
</dbReference>
<evidence type="ECO:0000256" key="2">
    <source>
        <dbReference type="ARBA" id="ARBA00022741"/>
    </source>
</evidence>
<name>A0A1L3MKL9_9MICO</name>